<dbReference type="InterPro" id="IPR006145">
    <property type="entry name" value="PsdUridine_synth_RsuA/RluA"/>
</dbReference>
<evidence type="ECO:0000256" key="3">
    <source>
        <dbReference type="SAM" id="MobiDB-lite"/>
    </source>
</evidence>
<dbReference type="Gene3D" id="3.30.70.580">
    <property type="entry name" value="Pseudouridine synthase I, catalytic domain, N-terminal subdomain"/>
    <property type="match status" value="1"/>
</dbReference>
<dbReference type="PROSITE" id="PS50889">
    <property type="entry name" value="S4"/>
    <property type="match status" value="1"/>
</dbReference>
<keyword evidence="2" id="KW-0694">RNA-binding</keyword>
<evidence type="ECO:0000313" key="6">
    <source>
        <dbReference type="Proteomes" id="UP000030640"/>
    </source>
</evidence>
<feature type="region of interest" description="Disordered" evidence="3">
    <location>
        <begin position="103"/>
        <end position="135"/>
    </location>
</feature>
<protein>
    <submittedName>
        <fullName evidence="5">Pseudouridylate synthase</fullName>
    </submittedName>
</protein>
<accession>W7AUP8</accession>
<dbReference type="InterPro" id="IPR020103">
    <property type="entry name" value="PsdUridine_synth_cat_dom_sf"/>
</dbReference>
<proteinExistence type="predicted"/>
<dbReference type="SUPFAM" id="SSF55120">
    <property type="entry name" value="Pseudouridine synthase"/>
    <property type="match status" value="1"/>
</dbReference>
<dbReference type="PANTHER" id="PTHR47683:SF2">
    <property type="entry name" value="RNA-BINDING S4 DOMAIN-CONTAINING PROTEIN"/>
    <property type="match status" value="1"/>
</dbReference>
<evidence type="ECO:0000256" key="2">
    <source>
        <dbReference type="PROSITE-ProRule" id="PRU00182"/>
    </source>
</evidence>
<dbReference type="AlphaFoldDB" id="W7AUP8"/>
<reference evidence="5 6" key="1">
    <citation type="submission" date="2013-02" db="EMBL/GenBank/DDBJ databases">
        <title>The Genome Sequence of Plasmodium inui San Antonio 1.</title>
        <authorList>
            <consortium name="The Broad Institute Genome Sequencing Platform"/>
            <consortium name="The Broad Institute Genome Sequencing Center for Infectious Disease"/>
            <person name="Neafsey D."/>
            <person name="Cheeseman I."/>
            <person name="Volkman S."/>
            <person name="Adams J."/>
            <person name="Walker B."/>
            <person name="Young S.K."/>
            <person name="Zeng Q."/>
            <person name="Gargeya S."/>
            <person name="Fitzgerald M."/>
            <person name="Haas B."/>
            <person name="Abouelleil A."/>
            <person name="Alvarado L."/>
            <person name="Arachchi H.M."/>
            <person name="Berlin A.M."/>
            <person name="Chapman S.B."/>
            <person name="Dewar J."/>
            <person name="Goldberg J."/>
            <person name="Griggs A."/>
            <person name="Gujja S."/>
            <person name="Hansen M."/>
            <person name="Howarth C."/>
            <person name="Imamovic A."/>
            <person name="Larimer J."/>
            <person name="McCowan C."/>
            <person name="Murphy C."/>
            <person name="Neiman D."/>
            <person name="Pearson M."/>
            <person name="Priest M."/>
            <person name="Roberts A."/>
            <person name="Saif S."/>
            <person name="Shea T."/>
            <person name="Sisk P."/>
            <person name="Sykes S."/>
            <person name="Wortman J."/>
            <person name="Nusbaum C."/>
            <person name="Birren B."/>
        </authorList>
    </citation>
    <scope>NUCLEOTIDE SEQUENCE [LARGE SCALE GENOMIC DNA]</scope>
    <source>
        <strain evidence="5 6">San Antonio 1</strain>
    </source>
</reference>
<dbReference type="InterPro" id="IPR050343">
    <property type="entry name" value="RsuA_PseudoU_synthase"/>
</dbReference>
<evidence type="ECO:0000313" key="5">
    <source>
        <dbReference type="EMBL" id="EUD69131.1"/>
    </source>
</evidence>
<dbReference type="EMBL" id="KI965461">
    <property type="protein sequence ID" value="EUD69131.1"/>
    <property type="molecule type" value="Genomic_DNA"/>
</dbReference>
<dbReference type="OrthoDB" id="440619at2759"/>
<evidence type="ECO:0000256" key="1">
    <source>
        <dbReference type="ARBA" id="ARBA00023235"/>
    </source>
</evidence>
<dbReference type="VEuPathDB" id="PlasmoDB:C922_00823"/>
<dbReference type="GO" id="GO:0009982">
    <property type="term" value="F:pseudouridine synthase activity"/>
    <property type="evidence" value="ECO:0007669"/>
    <property type="project" value="InterPro"/>
</dbReference>
<dbReference type="Gene3D" id="3.30.70.1560">
    <property type="entry name" value="Alpha-L RNA-binding motif"/>
    <property type="match status" value="1"/>
</dbReference>
<feature type="domain" description="Pseudouridine synthase RsuA/RluA-like" evidence="4">
    <location>
        <begin position="294"/>
        <end position="400"/>
    </location>
</feature>
<dbReference type="GO" id="GO:0001522">
    <property type="term" value="P:pseudouridine synthesis"/>
    <property type="evidence" value="ECO:0007669"/>
    <property type="project" value="InterPro"/>
</dbReference>
<feature type="compositionally biased region" description="Polar residues" evidence="3">
    <location>
        <begin position="122"/>
        <end position="135"/>
    </location>
</feature>
<evidence type="ECO:0000259" key="4">
    <source>
        <dbReference type="Pfam" id="PF00849"/>
    </source>
</evidence>
<dbReference type="Proteomes" id="UP000030640">
    <property type="component" value="Unassembled WGS sequence"/>
</dbReference>
<dbReference type="Pfam" id="PF00849">
    <property type="entry name" value="PseudoU_synth_2"/>
    <property type="match status" value="1"/>
</dbReference>
<keyword evidence="6" id="KW-1185">Reference proteome</keyword>
<sequence>MLVSGGVRWRGHKLKGSLHSWGGQLHRHISDNITKEVITHSYDRKKYEQNVQMYDTCKSYVDSKQKIFYDYVKAERPMLLPTIRGGQYSPPRKKNNDDEVELAGCTERGGNNDQTERYNYPTERNINPTERNIDPTGSEQVKVKYLCEYKKWSKLISKRGSNRAVKDEAEGEIPMLAANKEAEKAEEKHPHKTAPKFSDEKKNHISNDLMHISIDNSKFFCPNKKTEGSLEMKITQYCWQEGLCSSRFAFNNLRRGIIQVNNQVVFENVVISPGKDKVELTKVGKHLLRNKNITIILNKPKYYLSILNDHKTDKKLLARNLIRNENKFIEEEHKCMSYFINKNVNIEKVNKLYVCGRLDANSTGLLVFTQNTLISSYLLNKHKYQVEKEYIIRTADPIGEDHMELLRRNALVDGKLIYKCRIQYVDCFTLSFTLYQGFHKIIRKLCLLSNIKIRALHRVRIGGIHLKGTNVKKKYTFVEGAPFILTHPHPKGRPTNVIMFNVYTRGFSKKAGWSWIKNRRGRKKIISFEYPPKERSSIVKLTDQSDKLVFVCNGKLRDTFMTTVKSMKETKCVVKNDTIWTPCLVVSKAKCHTLLESFTYDEILHLEKLAPRILQAFEEAQGRLHQDEQNRVLSKHEAVKFRLLE</sequence>
<dbReference type="InterPro" id="IPR020094">
    <property type="entry name" value="TruA/RsuA/RluB/E/F_N"/>
</dbReference>
<dbReference type="RefSeq" id="XP_008814657.1">
    <property type="nucleotide sequence ID" value="XM_008816435.1"/>
</dbReference>
<name>W7AUP8_9APIC</name>
<gene>
    <name evidence="5" type="ORF">C922_00823</name>
</gene>
<dbReference type="PANTHER" id="PTHR47683">
    <property type="entry name" value="PSEUDOURIDINE SYNTHASE FAMILY PROTEIN-RELATED"/>
    <property type="match status" value="1"/>
</dbReference>
<dbReference type="GO" id="GO:0003723">
    <property type="term" value="F:RNA binding"/>
    <property type="evidence" value="ECO:0007669"/>
    <property type="project" value="UniProtKB-KW"/>
</dbReference>
<organism evidence="5 6">
    <name type="scientific">Plasmodium inui San Antonio 1</name>
    <dbReference type="NCBI Taxonomy" id="1237626"/>
    <lineage>
        <taxon>Eukaryota</taxon>
        <taxon>Sar</taxon>
        <taxon>Alveolata</taxon>
        <taxon>Apicomplexa</taxon>
        <taxon>Aconoidasida</taxon>
        <taxon>Haemosporida</taxon>
        <taxon>Plasmodiidae</taxon>
        <taxon>Plasmodium</taxon>
        <taxon>Plasmodium (Plasmodium)</taxon>
    </lineage>
</organism>
<dbReference type="InterPro" id="IPR042092">
    <property type="entry name" value="PsdUridine_s_RsuA/RluB/E/F_cat"/>
</dbReference>
<keyword evidence="1" id="KW-0413">Isomerase</keyword>
<dbReference type="GeneID" id="20036097"/>